<gene>
    <name evidence="9" type="primary">mdrP</name>
    <name evidence="9" type="ORF">LEM8419_02102</name>
</gene>
<dbReference type="PANTHER" id="PTHR23517">
    <property type="entry name" value="RESISTANCE PROTEIN MDTM, PUTATIVE-RELATED-RELATED"/>
    <property type="match status" value="1"/>
</dbReference>
<dbReference type="EMBL" id="CAKLPZ010000002">
    <property type="protein sequence ID" value="CAH1001204.1"/>
    <property type="molecule type" value="Genomic_DNA"/>
</dbReference>
<dbReference type="PANTHER" id="PTHR23517:SF2">
    <property type="entry name" value="MULTIDRUG RESISTANCE PROTEIN MDTH"/>
    <property type="match status" value="1"/>
</dbReference>
<evidence type="ECO:0000259" key="8">
    <source>
        <dbReference type="PROSITE" id="PS50850"/>
    </source>
</evidence>
<protein>
    <submittedName>
        <fullName evidence="9">Na(+), Li(+), K(+)/H(+) antiporter</fullName>
    </submittedName>
</protein>
<organism evidence="9 10">
    <name type="scientific">Neolewinella maritima</name>
    <dbReference type="NCBI Taxonomy" id="1383882"/>
    <lineage>
        <taxon>Bacteria</taxon>
        <taxon>Pseudomonadati</taxon>
        <taxon>Bacteroidota</taxon>
        <taxon>Saprospiria</taxon>
        <taxon>Saprospirales</taxon>
        <taxon>Lewinellaceae</taxon>
        <taxon>Neolewinella</taxon>
    </lineage>
</organism>
<dbReference type="Pfam" id="PF07690">
    <property type="entry name" value="MFS_1"/>
    <property type="match status" value="1"/>
</dbReference>
<comment type="subcellular location">
    <subcellularLocation>
        <location evidence="1">Cell membrane</location>
        <topology evidence="1">Multi-pass membrane protein</topology>
    </subcellularLocation>
</comment>
<feature type="transmembrane region" description="Helical" evidence="7">
    <location>
        <begin position="152"/>
        <end position="172"/>
    </location>
</feature>
<sequence>MAAFLPRLTQLYARAFAGLPRKVWLLSLIMVVNRSGAMVIAFLSVYLVNSMGYSATDAGWVMGFFGAGGIVGNYVGGLLNDRYGSWHIMVFSLIGAGFLHILIGQVTAFWPLCILVFLTSVTADAFRPANRAAIAVYADAEHLTQAYGLQRLAANLGFSVGPALGGLLITLYGYQSLFWADGITFLLAAALFVIMLPADETARPLVEDPAPPIASGAPALQQPLKETRSALRQPWLVCLALANTCVITAFFQFFSTIPVYLTSNGYTEGEFGLLLTISGVLIVAVEMPLVYLADRRYRPLYVMLGGVCLILAGYFMLPLAVPVGYALVVVWIVLITLGEIFFMPFTSTYVAKHAPPVRRGEYLGVLSASYSLAFILCPVIGFQLAERFGYVTSIYGMTSFGLVGIVLLFGVDRAREARTRTLAGGYV</sequence>
<dbReference type="RefSeq" id="WP_238751054.1">
    <property type="nucleotide sequence ID" value="NZ_CAKLPZ010000002.1"/>
</dbReference>
<feature type="transmembrane region" description="Helical" evidence="7">
    <location>
        <begin position="273"/>
        <end position="293"/>
    </location>
</feature>
<evidence type="ECO:0000313" key="9">
    <source>
        <dbReference type="EMBL" id="CAH1001204.1"/>
    </source>
</evidence>
<evidence type="ECO:0000256" key="7">
    <source>
        <dbReference type="SAM" id="Phobius"/>
    </source>
</evidence>
<feature type="transmembrane region" description="Helical" evidence="7">
    <location>
        <begin position="23"/>
        <end position="48"/>
    </location>
</feature>
<keyword evidence="2" id="KW-0813">Transport</keyword>
<keyword evidence="5 7" id="KW-1133">Transmembrane helix</keyword>
<name>A0ABN8F3K1_9BACT</name>
<feature type="domain" description="Major facilitator superfamily (MFS) profile" evidence="8">
    <location>
        <begin position="22"/>
        <end position="416"/>
    </location>
</feature>
<feature type="transmembrane region" description="Helical" evidence="7">
    <location>
        <begin position="178"/>
        <end position="196"/>
    </location>
</feature>
<feature type="transmembrane region" description="Helical" evidence="7">
    <location>
        <begin position="388"/>
        <end position="411"/>
    </location>
</feature>
<evidence type="ECO:0000256" key="5">
    <source>
        <dbReference type="ARBA" id="ARBA00022989"/>
    </source>
</evidence>
<feature type="transmembrane region" description="Helical" evidence="7">
    <location>
        <begin position="235"/>
        <end position="261"/>
    </location>
</feature>
<dbReference type="PROSITE" id="PS50850">
    <property type="entry name" value="MFS"/>
    <property type="match status" value="1"/>
</dbReference>
<dbReference type="Proteomes" id="UP000837803">
    <property type="component" value="Unassembled WGS sequence"/>
</dbReference>
<evidence type="ECO:0000256" key="3">
    <source>
        <dbReference type="ARBA" id="ARBA00022475"/>
    </source>
</evidence>
<dbReference type="InterPro" id="IPR020846">
    <property type="entry name" value="MFS_dom"/>
</dbReference>
<dbReference type="SUPFAM" id="SSF103473">
    <property type="entry name" value="MFS general substrate transporter"/>
    <property type="match status" value="1"/>
</dbReference>
<feature type="transmembrane region" description="Helical" evidence="7">
    <location>
        <begin position="109"/>
        <end position="126"/>
    </location>
</feature>
<evidence type="ECO:0000256" key="1">
    <source>
        <dbReference type="ARBA" id="ARBA00004651"/>
    </source>
</evidence>
<comment type="caution">
    <text evidence="9">The sequence shown here is derived from an EMBL/GenBank/DDBJ whole genome shotgun (WGS) entry which is preliminary data.</text>
</comment>
<accession>A0ABN8F3K1</accession>
<feature type="transmembrane region" description="Helical" evidence="7">
    <location>
        <begin position="300"/>
        <end position="317"/>
    </location>
</feature>
<evidence type="ECO:0000256" key="6">
    <source>
        <dbReference type="ARBA" id="ARBA00023136"/>
    </source>
</evidence>
<feature type="transmembrane region" description="Helical" evidence="7">
    <location>
        <begin position="362"/>
        <end position="382"/>
    </location>
</feature>
<keyword evidence="3" id="KW-1003">Cell membrane</keyword>
<feature type="transmembrane region" description="Helical" evidence="7">
    <location>
        <begin position="60"/>
        <end position="79"/>
    </location>
</feature>
<dbReference type="InterPro" id="IPR050171">
    <property type="entry name" value="MFS_Transporters"/>
</dbReference>
<proteinExistence type="predicted"/>
<feature type="transmembrane region" description="Helical" evidence="7">
    <location>
        <begin position="323"/>
        <end position="342"/>
    </location>
</feature>
<evidence type="ECO:0000256" key="4">
    <source>
        <dbReference type="ARBA" id="ARBA00022692"/>
    </source>
</evidence>
<feature type="transmembrane region" description="Helical" evidence="7">
    <location>
        <begin position="86"/>
        <end position="103"/>
    </location>
</feature>
<dbReference type="Gene3D" id="1.20.1250.20">
    <property type="entry name" value="MFS general substrate transporter like domains"/>
    <property type="match status" value="1"/>
</dbReference>
<dbReference type="InterPro" id="IPR036259">
    <property type="entry name" value="MFS_trans_sf"/>
</dbReference>
<keyword evidence="10" id="KW-1185">Reference proteome</keyword>
<evidence type="ECO:0000313" key="10">
    <source>
        <dbReference type="Proteomes" id="UP000837803"/>
    </source>
</evidence>
<reference evidence="9" key="1">
    <citation type="submission" date="2021-12" db="EMBL/GenBank/DDBJ databases">
        <authorList>
            <person name="Rodrigo-Torres L."/>
            <person name="Arahal R. D."/>
            <person name="Lucena T."/>
        </authorList>
    </citation>
    <scope>NUCLEOTIDE SEQUENCE</scope>
    <source>
        <strain evidence="9">CECT 8419</strain>
    </source>
</reference>
<keyword evidence="6 7" id="KW-0472">Membrane</keyword>
<evidence type="ECO:0000256" key="2">
    <source>
        <dbReference type="ARBA" id="ARBA00022448"/>
    </source>
</evidence>
<keyword evidence="4 7" id="KW-0812">Transmembrane</keyword>
<dbReference type="InterPro" id="IPR011701">
    <property type="entry name" value="MFS"/>
</dbReference>